<dbReference type="InterPro" id="IPR043129">
    <property type="entry name" value="ATPase_NBD"/>
</dbReference>
<dbReference type="OrthoDB" id="5572108at2759"/>
<keyword evidence="4" id="KW-1185">Reference proteome</keyword>
<feature type="region of interest" description="Disordered" evidence="2">
    <location>
        <begin position="485"/>
        <end position="570"/>
    </location>
</feature>
<feature type="compositionally biased region" description="Polar residues" evidence="2">
    <location>
        <begin position="494"/>
        <end position="507"/>
    </location>
</feature>
<dbReference type="PANTHER" id="PTHR11937">
    <property type="entry name" value="ACTIN"/>
    <property type="match status" value="1"/>
</dbReference>
<dbReference type="SUPFAM" id="SSF53067">
    <property type="entry name" value="Actin-like ATPase domain"/>
    <property type="match status" value="2"/>
</dbReference>
<reference evidence="3 4" key="1">
    <citation type="journal article" date="2019" name="Nat. Ecol. Evol.">
        <title>Megaphylogeny resolves global patterns of mushroom evolution.</title>
        <authorList>
            <person name="Varga T."/>
            <person name="Krizsan K."/>
            <person name="Foldi C."/>
            <person name="Dima B."/>
            <person name="Sanchez-Garcia M."/>
            <person name="Sanchez-Ramirez S."/>
            <person name="Szollosi G.J."/>
            <person name="Szarkandi J.G."/>
            <person name="Papp V."/>
            <person name="Albert L."/>
            <person name="Andreopoulos W."/>
            <person name="Angelini C."/>
            <person name="Antonin V."/>
            <person name="Barry K.W."/>
            <person name="Bougher N.L."/>
            <person name="Buchanan P."/>
            <person name="Buyck B."/>
            <person name="Bense V."/>
            <person name="Catcheside P."/>
            <person name="Chovatia M."/>
            <person name="Cooper J."/>
            <person name="Damon W."/>
            <person name="Desjardin D."/>
            <person name="Finy P."/>
            <person name="Geml J."/>
            <person name="Haridas S."/>
            <person name="Hughes K."/>
            <person name="Justo A."/>
            <person name="Karasinski D."/>
            <person name="Kautmanova I."/>
            <person name="Kiss B."/>
            <person name="Kocsube S."/>
            <person name="Kotiranta H."/>
            <person name="LaButti K.M."/>
            <person name="Lechner B.E."/>
            <person name="Liimatainen K."/>
            <person name="Lipzen A."/>
            <person name="Lukacs Z."/>
            <person name="Mihaltcheva S."/>
            <person name="Morgado L.N."/>
            <person name="Niskanen T."/>
            <person name="Noordeloos M.E."/>
            <person name="Ohm R.A."/>
            <person name="Ortiz-Santana B."/>
            <person name="Ovrebo C."/>
            <person name="Racz N."/>
            <person name="Riley R."/>
            <person name="Savchenko A."/>
            <person name="Shiryaev A."/>
            <person name="Soop K."/>
            <person name="Spirin V."/>
            <person name="Szebenyi C."/>
            <person name="Tomsovsky M."/>
            <person name="Tulloss R.E."/>
            <person name="Uehling J."/>
            <person name="Grigoriev I.V."/>
            <person name="Vagvolgyi C."/>
            <person name="Papp T."/>
            <person name="Martin F.M."/>
            <person name="Miettinen O."/>
            <person name="Hibbett D.S."/>
            <person name="Nagy L.G."/>
        </authorList>
    </citation>
    <scope>NUCLEOTIDE SEQUENCE [LARGE SCALE GENOMIC DNA]</scope>
    <source>
        <strain evidence="3 4">CBS 962.96</strain>
    </source>
</reference>
<dbReference type="CDD" id="cd10206">
    <property type="entry name" value="ASKHA_NBD_Arp8-like"/>
    <property type="match status" value="1"/>
</dbReference>
<sequence>MPRGIPNAKRDDTGIKYTAFHVPLAINPKHLGSTYLKSENQTIWSRNAQRKSKAPPEEPAAPEQRRGSQVIVVHPGSRFTRIGRASDVTPLSVPTVIARKTKPPVTTPTFVEGISRPRKGRRNPRPAEQKQGRDEYEVVVSSDDPFEEKIAAITMSLRDRMRFYKLRVSRNAGSIASTYNDSRKPEIIAEHNDPYRIDWIDGPNANEDVLVGEQALRIADPQASNYMVRWPIYGSNFNTRDYPSIQLILSDIEVLLRATLQDQLGIEPSDYQKYSVVLIIPDFWNRSYVRELVHMLLVSMGFKQLCTQQESLAATYGAGISNACVVDIGAKNTSVACVDEGLVIADTRIALGVGGDDITEFLYVLLDRICFPYRDINLARSYDWNVMEDLKTRMCTLLEVDVALNLYDFIVRKPAQPAEKYSIRVYDEIILAPMSIFEPRVIEFDRKRVGTNDMLHSDVTEEILDQHPSDQVTQAMTISTQHLMPAPVPEENSPDQQDGSARMQDTSGPDGEPRPVATEGSADMSMDVIDVEEESKPPIVPPQKQTQQSPSKSARGQSGEPQAQPSPEDFGIDVCFEASKLPLDVAIFNSARAAGGDEKIRKYLQAVLVIGGTARISGMAHALESRYVKSMMFYKEEFTKPSESDVKRLQAIATPLVQNMEKVQIIPPPKDVDPRVLVWKGGAVLGKMDGCSELWVTQNDWDVMGMRGLKERCFFI</sequence>
<feature type="region of interest" description="Disordered" evidence="2">
    <location>
        <begin position="46"/>
        <end position="69"/>
    </location>
</feature>
<dbReference type="Gene3D" id="3.30.420.40">
    <property type="match status" value="3"/>
</dbReference>
<dbReference type="Proteomes" id="UP000297245">
    <property type="component" value="Unassembled WGS sequence"/>
</dbReference>
<feature type="compositionally biased region" description="Low complexity" evidence="2">
    <location>
        <begin position="542"/>
        <end position="553"/>
    </location>
</feature>
<evidence type="ECO:0000256" key="2">
    <source>
        <dbReference type="SAM" id="MobiDB-lite"/>
    </source>
</evidence>
<feature type="region of interest" description="Disordered" evidence="2">
    <location>
        <begin position="103"/>
        <end position="135"/>
    </location>
</feature>
<dbReference type="Gene3D" id="3.90.640.10">
    <property type="entry name" value="Actin, Chain A, domain 4"/>
    <property type="match status" value="1"/>
</dbReference>
<proteinExistence type="inferred from homology"/>
<evidence type="ECO:0000313" key="4">
    <source>
        <dbReference type="Proteomes" id="UP000297245"/>
    </source>
</evidence>
<dbReference type="SMART" id="SM00268">
    <property type="entry name" value="ACTIN"/>
    <property type="match status" value="1"/>
</dbReference>
<evidence type="ECO:0000256" key="1">
    <source>
        <dbReference type="RuleBase" id="RU000487"/>
    </source>
</evidence>
<accession>A0A4S8MRH6</accession>
<dbReference type="Pfam" id="PF00022">
    <property type="entry name" value="Actin"/>
    <property type="match status" value="2"/>
</dbReference>
<feature type="compositionally biased region" description="Polar residues" evidence="2">
    <location>
        <begin position="554"/>
        <end position="565"/>
    </location>
</feature>
<dbReference type="InterPro" id="IPR004000">
    <property type="entry name" value="Actin"/>
</dbReference>
<comment type="similarity">
    <text evidence="1">Belongs to the actin family.</text>
</comment>
<protein>
    <submittedName>
        <fullName evidence="3">Actin-like ATPase domain-containing protein</fullName>
    </submittedName>
</protein>
<organism evidence="3 4">
    <name type="scientific">Dendrothele bispora (strain CBS 962.96)</name>
    <dbReference type="NCBI Taxonomy" id="1314807"/>
    <lineage>
        <taxon>Eukaryota</taxon>
        <taxon>Fungi</taxon>
        <taxon>Dikarya</taxon>
        <taxon>Basidiomycota</taxon>
        <taxon>Agaricomycotina</taxon>
        <taxon>Agaricomycetes</taxon>
        <taxon>Agaricomycetidae</taxon>
        <taxon>Agaricales</taxon>
        <taxon>Agaricales incertae sedis</taxon>
        <taxon>Dendrothele</taxon>
    </lineage>
</organism>
<feature type="compositionally biased region" description="Basic and acidic residues" evidence="2">
    <location>
        <begin position="125"/>
        <end position="135"/>
    </location>
</feature>
<dbReference type="AlphaFoldDB" id="A0A4S8MRH6"/>
<name>A0A4S8MRH6_DENBC</name>
<dbReference type="EMBL" id="ML179048">
    <property type="protein sequence ID" value="THV05542.1"/>
    <property type="molecule type" value="Genomic_DNA"/>
</dbReference>
<evidence type="ECO:0000313" key="3">
    <source>
        <dbReference type="EMBL" id="THV05542.1"/>
    </source>
</evidence>
<gene>
    <name evidence="3" type="ORF">K435DRAFT_961041</name>
</gene>